<keyword evidence="2" id="KW-0813">Transport</keyword>
<gene>
    <name evidence="11" type="ORF">JCM19294_1510</name>
</gene>
<evidence type="ECO:0000313" key="12">
    <source>
        <dbReference type="Proteomes" id="UP000029221"/>
    </source>
</evidence>
<feature type="transmembrane region" description="Helical" evidence="10">
    <location>
        <begin position="206"/>
        <end position="226"/>
    </location>
</feature>
<dbReference type="Pfam" id="PF01554">
    <property type="entry name" value="MatE"/>
    <property type="match status" value="2"/>
</dbReference>
<keyword evidence="7" id="KW-0406">Ion transport</keyword>
<feature type="transmembrane region" description="Helical" evidence="10">
    <location>
        <begin position="247"/>
        <end position="276"/>
    </location>
</feature>
<feature type="transmembrane region" description="Helical" evidence="10">
    <location>
        <begin position="396"/>
        <end position="417"/>
    </location>
</feature>
<keyword evidence="4" id="KW-1003">Cell membrane</keyword>
<dbReference type="GO" id="GO:0005886">
    <property type="term" value="C:plasma membrane"/>
    <property type="evidence" value="ECO:0007669"/>
    <property type="project" value="UniProtKB-SubCell"/>
</dbReference>
<dbReference type="EMBL" id="BBML01000005">
    <property type="protein sequence ID" value="GAK97464.1"/>
    <property type="molecule type" value="Genomic_DNA"/>
</dbReference>
<name>A0A090Q307_9FLAO</name>
<protein>
    <recommendedName>
        <fullName evidence="9">Multidrug-efflux transporter</fullName>
    </recommendedName>
</protein>
<organism evidence="11 12">
    <name type="scientific">Nonlabens tegetincola</name>
    <dbReference type="NCBI Taxonomy" id="323273"/>
    <lineage>
        <taxon>Bacteria</taxon>
        <taxon>Pseudomonadati</taxon>
        <taxon>Bacteroidota</taxon>
        <taxon>Flavobacteriia</taxon>
        <taxon>Flavobacteriales</taxon>
        <taxon>Flavobacteriaceae</taxon>
        <taxon>Nonlabens</taxon>
    </lineage>
</organism>
<feature type="transmembrane region" description="Helical" evidence="10">
    <location>
        <begin position="368"/>
        <end position="389"/>
    </location>
</feature>
<feature type="transmembrane region" description="Helical" evidence="10">
    <location>
        <begin position="330"/>
        <end position="348"/>
    </location>
</feature>
<feature type="transmembrane region" description="Helical" evidence="10">
    <location>
        <begin position="288"/>
        <end position="309"/>
    </location>
</feature>
<evidence type="ECO:0000256" key="4">
    <source>
        <dbReference type="ARBA" id="ARBA00022475"/>
    </source>
</evidence>
<dbReference type="GO" id="GO:0006811">
    <property type="term" value="P:monoatomic ion transport"/>
    <property type="evidence" value="ECO:0007669"/>
    <property type="project" value="UniProtKB-KW"/>
</dbReference>
<feature type="transmembrane region" description="Helical" evidence="10">
    <location>
        <begin position="107"/>
        <end position="129"/>
    </location>
</feature>
<dbReference type="NCBIfam" id="TIGR00797">
    <property type="entry name" value="matE"/>
    <property type="match status" value="1"/>
</dbReference>
<dbReference type="PANTHER" id="PTHR43298:SF2">
    <property type="entry name" value="FMN_FAD EXPORTER YEEO-RELATED"/>
    <property type="match status" value="1"/>
</dbReference>
<dbReference type="InterPro" id="IPR048279">
    <property type="entry name" value="MdtK-like"/>
</dbReference>
<reference evidence="11" key="1">
    <citation type="journal article" date="2014" name="Genome Announc.">
        <title>Draft Genome Sequences of Marine Flavobacterium Nonlabens Strains NR17, NR24, NR27, NR32, NR33, and Ara13.</title>
        <authorList>
            <person name="Nakanishi M."/>
            <person name="Meirelles P."/>
            <person name="Suzuki R."/>
            <person name="Takatani N."/>
            <person name="Mino S."/>
            <person name="Suda W."/>
            <person name="Oshima K."/>
            <person name="Hattori M."/>
            <person name="Ohkuma M."/>
            <person name="Hosokawa M."/>
            <person name="Miyashita K."/>
            <person name="Thompson F.L."/>
            <person name="Niwa A."/>
            <person name="Sawabe T."/>
            <person name="Sawabe T."/>
        </authorList>
    </citation>
    <scope>NUCLEOTIDE SEQUENCE [LARGE SCALE GENOMIC DNA]</scope>
    <source>
        <strain evidence="11">JCM 19294</strain>
    </source>
</reference>
<feature type="transmembrane region" description="Helical" evidence="10">
    <location>
        <begin position="67"/>
        <end position="87"/>
    </location>
</feature>
<dbReference type="CDD" id="cd13131">
    <property type="entry name" value="MATE_NorM_like"/>
    <property type="match status" value="1"/>
</dbReference>
<dbReference type="AlphaFoldDB" id="A0A090Q307"/>
<feature type="transmembrane region" description="Helical" evidence="10">
    <location>
        <begin position="173"/>
        <end position="194"/>
    </location>
</feature>
<dbReference type="PANTHER" id="PTHR43298">
    <property type="entry name" value="MULTIDRUG RESISTANCE PROTEIN NORM-RELATED"/>
    <property type="match status" value="1"/>
</dbReference>
<dbReference type="GO" id="GO:0015297">
    <property type="term" value="F:antiporter activity"/>
    <property type="evidence" value="ECO:0007669"/>
    <property type="project" value="UniProtKB-KW"/>
</dbReference>
<evidence type="ECO:0000256" key="10">
    <source>
        <dbReference type="SAM" id="Phobius"/>
    </source>
</evidence>
<evidence type="ECO:0000256" key="6">
    <source>
        <dbReference type="ARBA" id="ARBA00022989"/>
    </source>
</evidence>
<dbReference type="GO" id="GO:0042910">
    <property type="term" value="F:xenobiotic transmembrane transporter activity"/>
    <property type="evidence" value="ECO:0007669"/>
    <property type="project" value="InterPro"/>
</dbReference>
<keyword evidence="12" id="KW-1185">Reference proteome</keyword>
<evidence type="ECO:0000313" key="11">
    <source>
        <dbReference type="EMBL" id="GAK97464.1"/>
    </source>
</evidence>
<evidence type="ECO:0000256" key="7">
    <source>
        <dbReference type="ARBA" id="ARBA00023065"/>
    </source>
</evidence>
<evidence type="ECO:0000256" key="3">
    <source>
        <dbReference type="ARBA" id="ARBA00022449"/>
    </source>
</evidence>
<keyword evidence="5 10" id="KW-0812">Transmembrane</keyword>
<dbReference type="eggNOG" id="COG0534">
    <property type="taxonomic scope" value="Bacteria"/>
</dbReference>
<keyword evidence="6 10" id="KW-1133">Transmembrane helix</keyword>
<keyword evidence="8 10" id="KW-0472">Membrane</keyword>
<feature type="transmembrane region" description="Helical" evidence="10">
    <location>
        <begin position="29"/>
        <end position="47"/>
    </location>
</feature>
<dbReference type="PIRSF" id="PIRSF006603">
    <property type="entry name" value="DinF"/>
    <property type="match status" value="1"/>
</dbReference>
<accession>A0A090Q307</accession>
<evidence type="ECO:0000256" key="1">
    <source>
        <dbReference type="ARBA" id="ARBA00004651"/>
    </source>
</evidence>
<comment type="caution">
    <text evidence="11">The sequence shown here is derived from an EMBL/GenBank/DDBJ whole genome shotgun (WGS) entry which is preliminary data.</text>
</comment>
<sequence length="457" mass="50730">MFSFGALISKKPGVNLVSYKQEFLTNYKIAYPIVLGQVAHLLVALADNVMVGKLGDAPLAAVSLGNTLIYIALSIGIGFSFAITPLVSTAQGQENWTKVKRILDNGVFLSFIMGILLTALLIVAEPLLFYMDQPAEVVELAIPYMHIVSISMVPLMLFQAFKQFSDGLSLTKHAMNAAVIANVINVMLNYLLIYGEFGFPKLGLVGAAWGTLVSRIIMVIIIYISLSRKPSLHQQFKGPIFISKTDITKILSLGFPTALQMLFEVSLFTGAIFLSGMLGTKHQAANQIALNLSALTFMFGIGLGVTATIRVGNQLGKRNFSYMKQIVKSLFFMVLVIEILFMCLFFIGRNYLPWIYINDTEVIQIASHLLLIAAIFQVSDGIQVFLLGLLRGLHDVWYPSLFCFISYWCIGFPLAYYLGLHTYLSSMGIWVALLIALTSSATMMFFRYKYLVRRISM</sequence>
<feature type="transmembrane region" description="Helical" evidence="10">
    <location>
        <begin position="429"/>
        <end position="448"/>
    </location>
</feature>
<keyword evidence="3" id="KW-0050">Antiport</keyword>
<dbReference type="Proteomes" id="UP000029221">
    <property type="component" value="Unassembled WGS sequence"/>
</dbReference>
<comment type="subcellular location">
    <subcellularLocation>
        <location evidence="1">Cell membrane</location>
        <topology evidence="1">Multi-pass membrane protein</topology>
    </subcellularLocation>
</comment>
<dbReference type="InterPro" id="IPR002528">
    <property type="entry name" value="MATE_fam"/>
</dbReference>
<proteinExistence type="predicted"/>
<evidence type="ECO:0000256" key="5">
    <source>
        <dbReference type="ARBA" id="ARBA00022692"/>
    </source>
</evidence>
<evidence type="ECO:0000256" key="8">
    <source>
        <dbReference type="ARBA" id="ARBA00023136"/>
    </source>
</evidence>
<feature type="transmembrane region" description="Helical" evidence="10">
    <location>
        <begin position="141"/>
        <end position="161"/>
    </location>
</feature>
<dbReference type="InterPro" id="IPR050222">
    <property type="entry name" value="MATE_MdtK"/>
</dbReference>
<evidence type="ECO:0000256" key="2">
    <source>
        <dbReference type="ARBA" id="ARBA00022448"/>
    </source>
</evidence>
<evidence type="ECO:0000256" key="9">
    <source>
        <dbReference type="ARBA" id="ARBA00031636"/>
    </source>
</evidence>
<dbReference type="STRING" id="319236.BST91_02495"/>